<dbReference type="AlphaFoldDB" id="A0ABD3P6J4"/>
<reference evidence="2 3" key="1">
    <citation type="journal article" date="2020" name="G3 (Bethesda)">
        <title>Improved Reference Genome for Cyclotella cryptica CCMP332, a Model for Cell Wall Morphogenesis, Salinity Adaptation, and Lipid Production in Diatoms (Bacillariophyta).</title>
        <authorList>
            <person name="Roberts W.R."/>
            <person name="Downey K.M."/>
            <person name="Ruck E.C."/>
            <person name="Traller J.C."/>
            <person name="Alverson A.J."/>
        </authorList>
    </citation>
    <scope>NUCLEOTIDE SEQUENCE [LARGE SCALE GENOMIC DNA]</scope>
    <source>
        <strain evidence="2 3">CCMP332</strain>
    </source>
</reference>
<sequence>MKEQGEAEDYEIVEPLDDAVDSLLMVADNTSEKSQRGDVNKAKSTKVQPGITGLINLGNTCYVNSVIHMLDFLRAAVPLHLSGEGGYQITRQSTIQLKEELHVDASPDKCNTCLTMSTVEWAMTMHHSTLFCKCSLEDGGLFLARKQQDANEFLNVFLGRVDDELKAPKATSSVMMDLFGVDQYQEVKCDKCTTVTK</sequence>
<dbReference type="SUPFAM" id="SSF54001">
    <property type="entry name" value="Cysteine proteinases"/>
    <property type="match status" value="1"/>
</dbReference>
<dbReference type="Pfam" id="PF00443">
    <property type="entry name" value="UCH"/>
    <property type="match status" value="1"/>
</dbReference>
<dbReference type="InterPro" id="IPR038765">
    <property type="entry name" value="Papain-like_cys_pep_sf"/>
</dbReference>
<dbReference type="InterPro" id="IPR050164">
    <property type="entry name" value="Peptidase_C19"/>
</dbReference>
<dbReference type="InterPro" id="IPR028889">
    <property type="entry name" value="USP"/>
</dbReference>
<evidence type="ECO:0000313" key="3">
    <source>
        <dbReference type="Proteomes" id="UP001516023"/>
    </source>
</evidence>
<protein>
    <recommendedName>
        <fullName evidence="1">USP domain-containing protein</fullName>
    </recommendedName>
</protein>
<dbReference type="EMBL" id="JABMIG020000249">
    <property type="protein sequence ID" value="KAL3783879.1"/>
    <property type="molecule type" value="Genomic_DNA"/>
</dbReference>
<dbReference type="InterPro" id="IPR001394">
    <property type="entry name" value="Peptidase_C19_UCH"/>
</dbReference>
<proteinExistence type="predicted"/>
<dbReference type="PANTHER" id="PTHR24006">
    <property type="entry name" value="UBIQUITIN CARBOXYL-TERMINAL HYDROLASE"/>
    <property type="match status" value="1"/>
</dbReference>
<name>A0ABD3P6J4_9STRA</name>
<feature type="domain" description="USP" evidence="1">
    <location>
        <begin position="52"/>
        <end position="197"/>
    </location>
</feature>
<comment type="caution">
    <text evidence="2">The sequence shown here is derived from an EMBL/GenBank/DDBJ whole genome shotgun (WGS) entry which is preliminary data.</text>
</comment>
<keyword evidence="3" id="KW-1185">Reference proteome</keyword>
<evidence type="ECO:0000259" key="1">
    <source>
        <dbReference type="PROSITE" id="PS50235"/>
    </source>
</evidence>
<organism evidence="2 3">
    <name type="scientific">Cyclotella cryptica</name>
    <dbReference type="NCBI Taxonomy" id="29204"/>
    <lineage>
        <taxon>Eukaryota</taxon>
        <taxon>Sar</taxon>
        <taxon>Stramenopiles</taxon>
        <taxon>Ochrophyta</taxon>
        <taxon>Bacillariophyta</taxon>
        <taxon>Coscinodiscophyceae</taxon>
        <taxon>Thalassiosirophycidae</taxon>
        <taxon>Stephanodiscales</taxon>
        <taxon>Stephanodiscaceae</taxon>
        <taxon>Cyclotella</taxon>
    </lineage>
</organism>
<accession>A0ABD3P6J4</accession>
<gene>
    <name evidence="2" type="ORF">HJC23_007984</name>
</gene>
<dbReference type="Proteomes" id="UP001516023">
    <property type="component" value="Unassembled WGS sequence"/>
</dbReference>
<dbReference type="Gene3D" id="3.90.70.10">
    <property type="entry name" value="Cysteine proteinases"/>
    <property type="match status" value="1"/>
</dbReference>
<dbReference type="PROSITE" id="PS50235">
    <property type="entry name" value="USP_3"/>
    <property type="match status" value="1"/>
</dbReference>
<evidence type="ECO:0000313" key="2">
    <source>
        <dbReference type="EMBL" id="KAL3783879.1"/>
    </source>
</evidence>